<dbReference type="GO" id="GO:0004342">
    <property type="term" value="F:glucosamine-6-phosphate deaminase activity"/>
    <property type="evidence" value="ECO:0007669"/>
    <property type="project" value="UniProtKB-UniRule"/>
</dbReference>
<comment type="catalytic activity">
    <reaction evidence="1 4">
        <text>alpha-D-glucosamine 6-phosphate + H2O = beta-D-fructose 6-phosphate + NH4(+)</text>
        <dbReference type="Rhea" id="RHEA:12172"/>
        <dbReference type="ChEBI" id="CHEBI:15377"/>
        <dbReference type="ChEBI" id="CHEBI:28938"/>
        <dbReference type="ChEBI" id="CHEBI:57634"/>
        <dbReference type="ChEBI" id="CHEBI:75989"/>
        <dbReference type="EC" id="3.5.99.6"/>
    </reaction>
</comment>
<keyword evidence="2 4" id="KW-0378">Hydrolase</keyword>
<organism evidence="6 7">
    <name type="scientific">Halobacillus mangrovi</name>
    <dbReference type="NCBI Taxonomy" id="402384"/>
    <lineage>
        <taxon>Bacteria</taxon>
        <taxon>Bacillati</taxon>
        <taxon>Bacillota</taxon>
        <taxon>Bacilli</taxon>
        <taxon>Bacillales</taxon>
        <taxon>Bacillaceae</taxon>
        <taxon>Halobacillus</taxon>
    </lineage>
</organism>
<dbReference type="AlphaFoldDB" id="A0A1W5ZT34"/>
<dbReference type="PANTHER" id="PTHR11280:SF5">
    <property type="entry name" value="GLUCOSAMINE-6-PHOSPHATE ISOMERASE"/>
    <property type="match status" value="1"/>
</dbReference>
<dbReference type="Gene3D" id="3.40.50.1360">
    <property type="match status" value="1"/>
</dbReference>
<evidence type="ECO:0000313" key="6">
    <source>
        <dbReference type="EMBL" id="ARI76443.1"/>
    </source>
</evidence>
<dbReference type="Proteomes" id="UP000192527">
    <property type="component" value="Chromosome"/>
</dbReference>
<evidence type="ECO:0000256" key="2">
    <source>
        <dbReference type="ARBA" id="ARBA00022801"/>
    </source>
</evidence>
<dbReference type="EMBL" id="CP020772">
    <property type="protein sequence ID" value="ARI76443.1"/>
    <property type="molecule type" value="Genomic_DNA"/>
</dbReference>
<feature type="active site" description="Proton acceptor; for ring-opening step" evidence="4">
    <location>
        <position position="138"/>
    </location>
</feature>
<dbReference type="NCBIfam" id="TIGR00502">
    <property type="entry name" value="nagB"/>
    <property type="match status" value="1"/>
</dbReference>
<dbReference type="CDD" id="cd01399">
    <property type="entry name" value="GlcN6P_deaminase"/>
    <property type="match status" value="1"/>
</dbReference>
<keyword evidence="7" id="KW-1185">Reference proteome</keyword>
<proteinExistence type="inferred from homology"/>
<dbReference type="GO" id="GO:0006043">
    <property type="term" value="P:glucosamine catabolic process"/>
    <property type="evidence" value="ECO:0007669"/>
    <property type="project" value="TreeGrafter"/>
</dbReference>
<dbReference type="InterPro" id="IPR037171">
    <property type="entry name" value="NagB/RpiA_transferase-like"/>
</dbReference>
<name>A0A1W5ZT34_9BACI</name>
<dbReference type="RefSeq" id="WP_085028922.1">
    <property type="nucleotide sequence ID" value="NZ_CP020772.1"/>
</dbReference>
<dbReference type="SUPFAM" id="SSF100950">
    <property type="entry name" value="NagB/RpiA/CoA transferase-like"/>
    <property type="match status" value="1"/>
</dbReference>
<dbReference type="KEGG" id="hmn:HM131_06155"/>
<comment type="pathway">
    <text evidence="4">Amino-sugar metabolism; N-acetylneuraminate degradation; D-fructose 6-phosphate from N-acetylneuraminate: step 5/5.</text>
</comment>
<comment type="similarity">
    <text evidence="4">Belongs to the glucosamine/galactosamine-6-phosphate isomerase family. NagB subfamily.</text>
</comment>
<keyword evidence="3 4" id="KW-0119">Carbohydrate metabolism</keyword>
<feature type="domain" description="Glucosamine/galactosamine-6-phosphate isomerase" evidence="5">
    <location>
        <begin position="11"/>
        <end position="226"/>
    </location>
</feature>
<dbReference type="GO" id="GO:0042802">
    <property type="term" value="F:identical protein binding"/>
    <property type="evidence" value="ECO:0007669"/>
    <property type="project" value="TreeGrafter"/>
</dbReference>
<dbReference type="GO" id="GO:0005975">
    <property type="term" value="P:carbohydrate metabolic process"/>
    <property type="evidence" value="ECO:0007669"/>
    <property type="project" value="InterPro"/>
</dbReference>
<evidence type="ECO:0000256" key="4">
    <source>
        <dbReference type="HAMAP-Rule" id="MF_01241"/>
    </source>
</evidence>
<dbReference type="GO" id="GO:0019262">
    <property type="term" value="P:N-acetylneuraminate catabolic process"/>
    <property type="evidence" value="ECO:0007669"/>
    <property type="project" value="UniProtKB-UniRule"/>
</dbReference>
<dbReference type="HAMAP" id="MF_01241">
    <property type="entry name" value="GlcN6P_deamin"/>
    <property type="match status" value="1"/>
</dbReference>
<dbReference type="FunFam" id="3.40.50.1360:FF:000003">
    <property type="entry name" value="Glucosamine-6-phosphate deaminase"/>
    <property type="match status" value="1"/>
</dbReference>
<evidence type="ECO:0000256" key="3">
    <source>
        <dbReference type="ARBA" id="ARBA00023277"/>
    </source>
</evidence>
<dbReference type="InterPro" id="IPR018321">
    <property type="entry name" value="Glucosamine6P_isomerase_CS"/>
</dbReference>
<reference evidence="6 7" key="1">
    <citation type="submission" date="2017-04" db="EMBL/GenBank/DDBJ databases">
        <title>The whole genome sequencing and assembly of Halobacillus mangrovi strain.</title>
        <authorList>
            <person name="Lee S.-J."/>
            <person name="Park M.-K."/>
            <person name="Kim J.-Y."/>
            <person name="Lee Y.-J."/>
            <person name="Yi H."/>
            <person name="Bahn Y.-S."/>
            <person name="Kim J.F."/>
            <person name="Lee D.-W."/>
        </authorList>
    </citation>
    <scope>NUCLEOTIDE SEQUENCE [LARGE SCALE GENOMIC DNA]</scope>
    <source>
        <strain evidence="6 7">KTB 131</strain>
    </source>
</reference>
<dbReference type="PANTHER" id="PTHR11280">
    <property type="entry name" value="GLUCOSAMINE-6-PHOSPHATE ISOMERASE"/>
    <property type="match status" value="1"/>
</dbReference>
<comment type="function">
    <text evidence="4">Catalyzes the reversible isomerization-deamination of glucosamine 6-phosphate (GlcN6P) to form fructose 6-phosphate (Fru6P) and ammonium ion.</text>
</comment>
<feature type="active site" description="Proton acceptor; for enolization step" evidence="4">
    <location>
        <position position="67"/>
    </location>
</feature>
<dbReference type="OrthoDB" id="9791139at2"/>
<dbReference type="GO" id="GO:0005737">
    <property type="term" value="C:cytoplasm"/>
    <property type="evidence" value="ECO:0007669"/>
    <property type="project" value="TreeGrafter"/>
</dbReference>
<dbReference type="STRING" id="402384.HM131_06155"/>
<protein>
    <recommendedName>
        <fullName evidence="4">Glucosamine-6-phosphate deaminase</fullName>
        <ecNumber evidence="4">3.5.99.6</ecNumber>
    </recommendedName>
    <alternativeName>
        <fullName evidence="4">GlcN6P deaminase</fullName>
        <shortName evidence="4">GNPDA</shortName>
    </alternativeName>
    <alternativeName>
        <fullName evidence="4">Glucosamine-6-phosphate isomerase</fullName>
    </alternativeName>
</protein>
<sequence length="241" mass="27042">MKIIKVSDYEEMSRKSAKMFYQMIDQQPNIRLGLATGSTPIGFYKYLTEFLQAEETDVSKLLSFNLDEYIGLDPQSPQSFYTFMKEHFYQPLGLNQGQTFIPDGSVSDPDEESKRYEQHIREAGGIDVQLLGVGTNGHIGFNEPGTPFNQRTHQVKLKESTRDANARFFDSKEDVPTHAITMGIGTILDAKKVVLLASGERKADAIYQLVNGEVSEDWPITALKNHPDVTLFVDKDAAAQL</sequence>
<dbReference type="UniPathway" id="UPA00629">
    <property type="reaction ID" value="UER00684"/>
</dbReference>
<evidence type="ECO:0000259" key="5">
    <source>
        <dbReference type="Pfam" id="PF01182"/>
    </source>
</evidence>
<feature type="active site" description="For ring-opening step" evidence="4">
    <location>
        <position position="143"/>
    </location>
</feature>
<dbReference type="PROSITE" id="PS01161">
    <property type="entry name" value="GLC_GALNAC_ISOMERASE"/>
    <property type="match status" value="1"/>
</dbReference>
<evidence type="ECO:0000313" key="7">
    <source>
        <dbReference type="Proteomes" id="UP000192527"/>
    </source>
</evidence>
<dbReference type="InterPro" id="IPR004547">
    <property type="entry name" value="Glucosamine6P_isomerase"/>
</dbReference>
<dbReference type="GO" id="GO:0006046">
    <property type="term" value="P:N-acetylglucosamine catabolic process"/>
    <property type="evidence" value="ECO:0007669"/>
    <property type="project" value="UniProtKB-UniRule"/>
</dbReference>
<dbReference type="Pfam" id="PF01182">
    <property type="entry name" value="Glucosamine_iso"/>
    <property type="match status" value="1"/>
</dbReference>
<dbReference type="InterPro" id="IPR006148">
    <property type="entry name" value="Glc/Gal-6P_isomerase"/>
</dbReference>
<feature type="active site" description="For ring-opening step" evidence="4">
    <location>
        <position position="136"/>
    </location>
</feature>
<evidence type="ECO:0000256" key="1">
    <source>
        <dbReference type="ARBA" id="ARBA00000644"/>
    </source>
</evidence>
<gene>
    <name evidence="4" type="primary">nagB</name>
    <name evidence="6" type="ORF">HM131_06155</name>
</gene>
<accession>A0A1W5ZT34</accession>
<comment type="caution">
    <text evidence="4">Lacks conserved residue(s) required for the propagation of feature annotation.</text>
</comment>
<dbReference type="EC" id="3.5.99.6" evidence="4"/>